<protein>
    <submittedName>
        <fullName evidence="7">Lysine exporter protein LysE/YggA</fullName>
    </submittedName>
</protein>
<evidence type="ECO:0000256" key="5">
    <source>
        <dbReference type="ARBA" id="ARBA00023136"/>
    </source>
</evidence>
<evidence type="ECO:0000256" key="6">
    <source>
        <dbReference type="SAM" id="Phobius"/>
    </source>
</evidence>
<evidence type="ECO:0000313" key="7">
    <source>
        <dbReference type="EMBL" id="ALM13027.1"/>
    </source>
</evidence>
<keyword evidence="3 6" id="KW-0812">Transmembrane</keyword>
<accession>A0A0S1SK04</accession>
<dbReference type="GO" id="GO:0005886">
    <property type="term" value="C:plasma membrane"/>
    <property type="evidence" value="ECO:0007669"/>
    <property type="project" value="UniProtKB-SubCell"/>
</dbReference>
<evidence type="ECO:0000256" key="3">
    <source>
        <dbReference type="ARBA" id="ARBA00022692"/>
    </source>
</evidence>
<dbReference type="PANTHER" id="PTHR30086">
    <property type="entry name" value="ARGININE EXPORTER PROTEIN ARGO"/>
    <property type="match status" value="1"/>
</dbReference>
<feature type="transmembrane region" description="Helical" evidence="6">
    <location>
        <begin position="6"/>
        <end position="28"/>
    </location>
</feature>
<dbReference type="Proteomes" id="UP000069135">
    <property type="component" value="Chromosome"/>
</dbReference>
<reference evidence="8" key="1">
    <citation type="submission" date="2015-10" db="EMBL/GenBank/DDBJ databases">
        <title>Analysis of five complete genome sequences for members of the class Peribacteria in the recently recognized Peregrinibacteria bacterial phylum.</title>
        <authorList>
            <person name="Anantharaman K."/>
            <person name="Brown C.T."/>
            <person name="Burstein D."/>
            <person name="Castelle C.J."/>
            <person name="Probst A.J."/>
            <person name="Thomas B.C."/>
            <person name="Williams K.H."/>
            <person name="Banfield J.F."/>
        </authorList>
    </citation>
    <scope>NUCLEOTIDE SEQUENCE [LARGE SCALE GENOMIC DNA]</scope>
</reference>
<dbReference type="AlphaFoldDB" id="A0A0S1SH03"/>
<accession>A0A0S1SSW8</accession>
<comment type="subcellular location">
    <subcellularLocation>
        <location evidence="1">Cell membrane</location>
        <topology evidence="1">Multi-pass membrane protein</topology>
    </subcellularLocation>
</comment>
<dbReference type="PATRIC" id="fig|1735161.3.peg.329"/>
<proteinExistence type="predicted"/>
<sequence length="210" mass="23279">MSHFSQFLAVAVIHFLALISPGPDFAMISRSSLVYSRRSGIYSALGLALGILVHVTYSLVGIGLIISQSILLFSIIKYFGAGYLIYIGIKSLRARRVHQTAKDPEAVDRHLPALAALRVGFLTNVLNPKVTLFFLGLFTQVIRPDTPLWLQVLYGLWMSLVTFLWFAFVASVLSHSIIRRRFVAVQHIVERVCGGLLIALGVRVAVDQSR</sequence>
<dbReference type="KEGG" id="prf:PeribacterA2_0329"/>
<evidence type="ECO:0000256" key="2">
    <source>
        <dbReference type="ARBA" id="ARBA00022475"/>
    </source>
</evidence>
<dbReference type="STRING" id="1735162.PeribacterB2_0329"/>
<dbReference type="EMBL" id="CP013065">
    <property type="protein sequence ID" value="ALM13027.1"/>
    <property type="molecule type" value="Genomic_DNA"/>
</dbReference>
<dbReference type="InterPro" id="IPR001123">
    <property type="entry name" value="LeuE-type"/>
</dbReference>
<keyword evidence="5 6" id="KW-0472">Membrane</keyword>
<reference evidence="7 8" key="2">
    <citation type="journal article" date="2016" name="PeerJ">
        <title>Analysis of five complete genome sequences for members of the class Peribacteria in the recently recognized Peregrinibacteria bacterial phylum.</title>
        <authorList>
            <person name="Anantharaman K."/>
            <person name="Brown C.T."/>
            <person name="Burstein D."/>
            <person name="Castelle C.J."/>
            <person name="Probst A.J."/>
            <person name="Thomas B.C."/>
            <person name="Williams K.H."/>
            <person name="Banfield J.F."/>
        </authorList>
    </citation>
    <scope>NUCLEOTIDE SEQUENCE [LARGE SCALE GENOMIC DNA]</scope>
    <source>
        <strain evidence="7">RIFOXYD1_FULL_PER-ii_59_16</strain>
    </source>
</reference>
<accession>A0A0S1SUK9</accession>
<organism evidence="7 8">
    <name type="scientific">Candidatus Peribacter riflensis</name>
    <dbReference type="NCBI Taxonomy" id="1735162"/>
    <lineage>
        <taxon>Bacteria</taxon>
        <taxon>Candidatus Peregrinibacteriota</taxon>
        <taxon>Candidatus Peribacteria</taxon>
        <taxon>Candidatus Peribacterales</taxon>
        <taxon>Candidatus Peribacteraceae</taxon>
        <taxon>Candidatus Peribacter</taxon>
    </lineage>
</organism>
<feature type="transmembrane region" description="Helical" evidence="6">
    <location>
        <begin position="119"/>
        <end position="142"/>
    </location>
</feature>
<dbReference type="PANTHER" id="PTHR30086:SF21">
    <property type="entry name" value="TRANSPORT PROTEIN"/>
    <property type="match status" value="1"/>
</dbReference>
<dbReference type="GO" id="GO:0015171">
    <property type="term" value="F:amino acid transmembrane transporter activity"/>
    <property type="evidence" value="ECO:0007669"/>
    <property type="project" value="TreeGrafter"/>
</dbReference>
<name>A0A0S1SH03_9BACT</name>
<evidence type="ECO:0000256" key="1">
    <source>
        <dbReference type="ARBA" id="ARBA00004651"/>
    </source>
</evidence>
<feature type="transmembrane region" description="Helical" evidence="6">
    <location>
        <begin position="148"/>
        <end position="173"/>
    </location>
</feature>
<evidence type="ECO:0000256" key="4">
    <source>
        <dbReference type="ARBA" id="ARBA00022989"/>
    </source>
</evidence>
<accession>A0A0S1SQ24</accession>
<accession>A0A0S1SH03</accession>
<feature type="transmembrane region" description="Helical" evidence="6">
    <location>
        <begin position="40"/>
        <end position="64"/>
    </location>
</feature>
<feature type="transmembrane region" description="Helical" evidence="6">
    <location>
        <begin position="70"/>
        <end position="89"/>
    </location>
</feature>
<evidence type="ECO:0000313" key="8">
    <source>
        <dbReference type="Proteomes" id="UP000069135"/>
    </source>
</evidence>
<dbReference type="PIRSF" id="PIRSF006324">
    <property type="entry name" value="LeuE"/>
    <property type="match status" value="1"/>
</dbReference>
<dbReference type="Pfam" id="PF01810">
    <property type="entry name" value="LysE"/>
    <property type="match status" value="1"/>
</dbReference>
<gene>
    <name evidence="7" type="ORF">PeribacterD1_0329</name>
</gene>
<keyword evidence="4 6" id="KW-1133">Transmembrane helix</keyword>
<keyword evidence="2" id="KW-1003">Cell membrane</keyword>